<feature type="domain" description="Protein kinase" evidence="1">
    <location>
        <begin position="3"/>
        <end position="261"/>
    </location>
</feature>
<dbReference type="AlphaFoldDB" id="A2GAI7"/>
<dbReference type="InterPro" id="IPR011009">
    <property type="entry name" value="Kinase-like_dom_sf"/>
</dbReference>
<dbReference type="SMR" id="A2GAI7"/>
<evidence type="ECO:0000259" key="1">
    <source>
        <dbReference type="PROSITE" id="PS50011"/>
    </source>
</evidence>
<dbReference type="eggNOG" id="KOG0586">
    <property type="taxonomic scope" value="Eukaryota"/>
</dbReference>
<keyword evidence="3" id="KW-1185">Reference proteome</keyword>
<dbReference type="RefSeq" id="XP_001298758.1">
    <property type="nucleotide sequence ID" value="XM_001298757.1"/>
</dbReference>
<dbReference type="Gene3D" id="1.10.510.10">
    <property type="entry name" value="Transferase(Phosphotransferase) domain 1"/>
    <property type="match status" value="1"/>
</dbReference>
<dbReference type="VEuPathDB" id="TrichDB:TVAGG3_0197070"/>
<dbReference type="Proteomes" id="UP000001542">
    <property type="component" value="Unassembled WGS sequence"/>
</dbReference>
<gene>
    <name evidence="2" type="ORF">TVAG_073220</name>
</gene>
<evidence type="ECO:0000313" key="3">
    <source>
        <dbReference type="Proteomes" id="UP000001542"/>
    </source>
</evidence>
<dbReference type="KEGG" id="tva:4743474"/>
<sequence length="311" mass="35775">MVIGLFLKWGKGAFSTCYHVVDEKYNRDFICKVLEIPKDYEQALSVKKSYYNEVNALVECIHPNVIKIYNNFVEKNYHFIILEYCNHGSLYDLIQQKGPLKEQDLYKFTLEFAYGLSYCHSMGIANHDIKPANLLLDEFNKLKIADFGFASVQKYLTSEFMGSLAFMSPEKISSFEYNPFLSDIWSFGISLYYMATANLPFYGLNTVNLKRSILGCTYQIPNSVPVFAKTIIMKTLVLKPADRWTMNEVIKYLRSLQGKYISRNKSASELILKTFSSARLNKRCSATRLSCDSLLVSNDNDKINEEVYVLS</sequence>
<keyword evidence="2" id="KW-0808">Transferase</keyword>
<reference evidence="2" key="1">
    <citation type="submission" date="2006-10" db="EMBL/GenBank/DDBJ databases">
        <authorList>
            <person name="Amadeo P."/>
            <person name="Zhao Q."/>
            <person name="Wortman J."/>
            <person name="Fraser-Liggett C."/>
            <person name="Carlton J."/>
        </authorList>
    </citation>
    <scope>NUCLEOTIDE SEQUENCE</scope>
    <source>
        <strain evidence="2">G3</strain>
    </source>
</reference>
<dbReference type="OrthoDB" id="539158at2759"/>
<dbReference type="PANTHER" id="PTHR24362">
    <property type="entry name" value="SERINE/THREONINE-PROTEIN KINASE NEK"/>
    <property type="match status" value="1"/>
</dbReference>
<name>A2GAI7_TRIV3</name>
<dbReference type="SMART" id="SM00220">
    <property type="entry name" value="S_TKc"/>
    <property type="match status" value="1"/>
</dbReference>
<dbReference type="InterPro" id="IPR000719">
    <property type="entry name" value="Prot_kinase_dom"/>
</dbReference>
<dbReference type="STRING" id="5722.A2GAI7"/>
<dbReference type="GO" id="GO:0004674">
    <property type="term" value="F:protein serine/threonine kinase activity"/>
    <property type="evidence" value="ECO:0000318"/>
    <property type="project" value="GO_Central"/>
</dbReference>
<dbReference type="FunFam" id="1.10.510.10:FF:000984">
    <property type="entry name" value="CAMK family protein kinase"/>
    <property type="match status" value="1"/>
</dbReference>
<organism evidence="2 3">
    <name type="scientific">Trichomonas vaginalis (strain ATCC PRA-98 / G3)</name>
    <dbReference type="NCBI Taxonomy" id="412133"/>
    <lineage>
        <taxon>Eukaryota</taxon>
        <taxon>Metamonada</taxon>
        <taxon>Parabasalia</taxon>
        <taxon>Trichomonadida</taxon>
        <taxon>Trichomonadidae</taxon>
        <taxon>Trichomonas</taxon>
    </lineage>
</organism>
<dbReference type="VEuPathDB" id="TrichDB:TVAG_073220"/>
<accession>A2GAI7</accession>
<dbReference type="EMBL" id="DS114819">
    <property type="protein sequence ID" value="EAX85828.1"/>
    <property type="molecule type" value="Genomic_DNA"/>
</dbReference>
<reference evidence="2" key="2">
    <citation type="journal article" date="2007" name="Science">
        <title>Draft genome sequence of the sexually transmitted pathogen Trichomonas vaginalis.</title>
        <authorList>
            <person name="Carlton J.M."/>
            <person name="Hirt R.P."/>
            <person name="Silva J.C."/>
            <person name="Delcher A.L."/>
            <person name="Schatz M."/>
            <person name="Zhao Q."/>
            <person name="Wortman J.R."/>
            <person name="Bidwell S.L."/>
            <person name="Alsmark U.C.M."/>
            <person name="Besteiro S."/>
            <person name="Sicheritz-Ponten T."/>
            <person name="Noel C.J."/>
            <person name="Dacks J.B."/>
            <person name="Foster P.G."/>
            <person name="Simillion C."/>
            <person name="Van de Peer Y."/>
            <person name="Miranda-Saavedra D."/>
            <person name="Barton G.J."/>
            <person name="Westrop G.D."/>
            <person name="Mueller S."/>
            <person name="Dessi D."/>
            <person name="Fiori P.L."/>
            <person name="Ren Q."/>
            <person name="Paulsen I."/>
            <person name="Zhang H."/>
            <person name="Bastida-Corcuera F.D."/>
            <person name="Simoes-Barbosa A."/>
            <person name="Brown M.T."/>
            <person name="Hayes R.D."/>
            <person name="Mukherjee M."/>
            <person name="Okumura C.Y."/>
            <person name="Schneider R."/>
            <person name="Smith A.J."/>
            <person name="Vanacova S."/>
            <person name="Villalvazo M."/>
            <person name="Haas B.J."/>
            <person name="Pertea M."/>
            <person name="Feldblyum T.V."/>
            <person name="Utterback T.R."/>
            <person name="Shu C.L."/>
            <person name="Osoegawa K."/>
            <person name="de Jong P.J."/>
            <person name="Hrdy I."/>
            <person name="Horvathova L."/>
            <person name="Zubacova Z."/>
            <person name="Dolezal P."/>
            <person name="Malik S.B."/>
            <person name="Logsdon J.M. Jr."/>
            <person name="Henze K."/>
            <person name="Gupta A."/>
            <person name="Wang C.C."/>
            <person name="Dunne R.L."/>
            <person name="Upcroft J.A."/>
            <person name="Upcroft P."/>
            <person name="White O."/>
            <person name="Salzberg S.L."/>
            <person name="Tang P."/>
            <person name="Chiu C.-H."/>
            <person name="Lee Y.-S."/>
            <person name="Embley T.M."/>
            <person name="Coombs G.H."/>
            <person name="Mottram J.C."/>
            <person name="Tachezy J."/>
            <person name="Fraser-Liggett C.M."/>
            <person name="Johnson P.J."/>
        </authorList>
    </citation>
    <scope>NUCLEOTIDE SEQUENCE [LARGE SCALE GENOMIC DNA]</scope>
    <source>
        <strain evidence="2">G3</strain>
    </source>
</reference>
<evidence type="ECO:0000313" key="2">
    <source>
        <dbReference type="EMBL" id="EAX85828.1"/>
    </source>
</evidence>
<dbReference type="Pfam" id="PF00069">
    <property type="entry name" value="Pkinase"/>
    <property type="match status" value="1"/>
</dbReference>
<proteinExistence type="predicted"/>
<dbReference type="PROSITE" id="PS50011">
    <property type="entry name" value="PROTEIN_KINASE_DOM"/>
    <property type="match status" value="1"/>
</dbReference>
<dbReference type="SUPFAM" id="SSF56112">
    <property type="entry name" value="Protein kinase-like (PK-like)"/>
    <property type="match status" value="1"/>
</dbReference>
<dbReference type="PANTHER" id="PTHR24362:SF309">
    <property type="entry name" value="PROTEIN KINASE DOMAIN-CONTAINING PROTEIN"/>
    <property type="match status" value="1"/>
</dbReference>
<dbReference type="GO" id="GO:0005524">
    <property type="term" value="F:ATP binding"/>
    <property type="evidence" value="ECO:0007669"/>
    <property type="project" value="InterPro"/>
</dbReference>
<dbReference type="InParanoid" id="A2GAI7"/>
<protein>
    <submittedName>
        <fullName evidence="2">CAMK family protein kinase</fullName>
    </submittedName>
</protein>
<keyword evidence="2" id="KW-0418">Kinase</keyword>